<dbReference type="OrthoDB" id="7998990at2"/>
<dbReference type="Proteomes" id="UP000290759">
    <property type="component" value="Unassembled WGS sequence"/>
</dbReference>
<dbReference type="AlphaFoldDB" id="A0A4V1RTV4"/>
<sequence length="84" mass="8990">MRFAALLGIVTMLAFSITCRADEQDISPALRQKAIAVCTVDAERLCPDSVSSENQAISCLAGKRSELTSACKSAYDEVAHALKQ</sequence>
<organism evidence="2 3">
    <name type="scientific">Lichenibacterium minor</name>
    <dbReference type="NCBI Taxonomy" id="2316528"/>
    <lineage>
        <taxon>Bacteria</taxon>
        <taxon>Pseudomonadati</taxon>
        <taxon>Pseudomonadota</taxon>
        <taxon>Alphaproteobacteria</taxon>
        <taxon>Hyphomicrobiales</taxon>
        <taxon>Lichenihabitantaceae</taxon>
        <taxon>Lichenibacterium</taxon>
    </lineage>
</organism>
<feature type="signal peptide" evidence="1">
    <location>
        <begin position="1"/>
        <end position="21"/>
    </location>
</feature>
<evidence type="ECO:0000313" key="3">
    <source>
        <dbReference type="Proteomes" id="UP000290759"/>
    </source>
</evidence>
<proteinExistence type="predicted"/>
<name>A0A4V1RTV4_9HYPH</name>
<evidence type="ECO:0008006" key="4">
    <source>
        <dbReference type="Google" id="ProtNLM"/>
    </source>
</evidence>
<keyword evidence="1" id="KW-0732">Signal</keyword>
<feature type="chain" id="PRO_5020935953" description="Cysteine rich repeat-containing protein" evidence="1">
    <location>
        <begin position="22"/>
        <end position="84"/>
    </location>
</feature>
<dbReference type="RefSeq" id="WP_129229948.1">
    <property type="nucleotide sequence ID" value="NZ_QYBB01000084.1"/>
</dbReference>
<dbReference type="EMBL" id="QYBB01000084">
    <property type="protein sequence ID" value="RYC28964.1"/>
    <property type="molecule type" value="Genomic_DNA"/>
</dbReference>
<gene>
    <name evidence="2" type="ORF">D3273_26440</name>
</gene>
<reference evidence="2 3" key="2">
    <citation type="submission" date="2019-02" db="EMBL/GenBank/DDBJ databases">
        <title>'Lichenibacterium ramalinii' gen. nov. sp. nov., 'Lichenibacterium minor' gen. nov. sp. nov.</title>
        <authorList>
            <person name="Pankratov T."/>
        </authorList>
    </citation>
    <scope>NUCLEOTIDE SEQUENCE [LARGE SCALE GENOMIC DNA]</scope>
    <source>
        <strain evidence="2 3">RmlP026</strain>
    </source>
</reference>
<evidence type="ECO:0000313" key="2">
    <source>
        <dbReference type="EMBL" id="RYC28964.1"/>
    </source>
</evidence>
<keyword evidence="3" id="KW-1185">Reference proteome</keyword>
<comment type="caution">
    <text evidence="2">The sequence shown here is derived from an EMBL/GenBank/DDBJ whole genome shotgun (WGS) entry which is preliminary data.</text>
</comment>
<protein>
    <recommendedName>
        <fullName evidence="4">Cysteine rich repeat-containing protein</fullName>
    </recommendedName>
</protein>
<reference evidence="2 3" key="1">
    <citation type="submission" date="2018-12" db="EMBL/GenBank/DDBJ databases">
        <authorList>
            <person name="Grouzdev D.S."/>
            <person name="Krutkina M.S."/>
        </authorList>
    </citation>
    <scope>NUCLEOTIDE SEQUENCE [LARGE SCALE GENOMIC DNA]</scope>
    <source>
        <strain evidence="2 3">RmlP026</strain>
    </source>
</reference>
<accession>A0A4V1RTV4</accession>
<evidence type="ECO:0000256" key="1">
    <source>
        <dbReference type="SAM" id="SignalP"/>
    </source>
</evidence>